<dbReference type="PANTHER" id="PTHR12482:SF5">
    <property type="entry name" value="DUF676 DOMAIN-CONTAINING PROTEIN"/>
    <property type="match status" value="1"/>
</dbReference>
<dbReference type="Proteomes" id="UP000008983">
    <property type="component" value="Unassembled WGS sequence"/>
</dbReference>
<dbReference type="EC" id="2.3.1.97" evidence="3"/>
<dbReference type="InterPro" id="IPR007751">
    <property type="entry name" value="DUF676_lipase-like"/>
</dbReference>
<keyword evidence="3" id="KW-0378">Hydrolase</keyword>
<keyword evidence="4" id="KW-1185">Reference proteome</keyword>
<protein>
    <submittedName>
        <fullName evidence="3">Serine esterase, putative</fullName>
        <ecNumber evidence="3">2.3.1.97</ecNumber>
        <ecNumber evidence="3">3.1.1.3</ecNumber>
    </submittedName>
</protein>
<keyword evidence="1" id="KW-0472">Membrane</keyword>
<dbReference type="PANTHER" id="PTHR12482">
    <property type="entry name" value="LIPASE ROG1-RELATED-RELATED"/>
    <property type="match status" value="1"/>
</dbReference>
<dbReference type="GO" id="GO:0004379">
    <property type="term" value="F:glycylpeptide N-tetradecanoyltransferase activity"/>
    <property type="evidence" value="ECO:0007669"/>
    <property type="project" value="UniProtKB-EC"/>
</dbReference>
<feature type="domain" description="DUF676" evidence="2">
    <location>
        <begin position="320"/>
        <end position="504"/>
    </location>
</feature>
<dbReference type="InterPro" id="IPR044294">
    <property type="entry name" value="Lipase-like"/>
</dbReference>
<dbReference type="InParanoid" id="G0QXR3"/>
<accession>G0QXR3</accession>
<keyword evidence="1" id="KW-1133">Transmembrane helix</keyword>
<dbReference type="eggNOG" id="KOG2205">
    <property type="taxonomic scope" value="Eukaryota"/>
</dbReference>
<keyword evidence="3" id="KW-0808">Transferase</keyword>
<sequence length="583" mass="70101">MQFLQVFFQFLIFFFNYKNIYTYIYIYIYIYIYLYNFFLLIYQILDLEHNLYNQVILQNQLLNKNDQYLKAKIKIKFLFFKLYNNNMGVYKYNIIQYLSKKQKNYIEINCDDMYFLFVKKQQQVHENLLKYYEYVKKKCITEKQKQTFKKFLQPPQNLINAEYIINETTTNNQNIDKQNDLNYILQNRYKTTDPENITHAILNESNLIGIQILQIWYKCLDLFKISPQYCLYFFNLEYQKEEKERNQIYIIKQNPSTNQVSEQNEKTAQKTRQKIQNYQFKGIRKIEQIQPSIKPENHPLIFEETIIKKEDKINKKNIKEQIHLFILVHGFQGNSFDMKVFRNYLTYLYPESLFLSSNCNEDSTVGDIQEMGKNLANEIINFIQETCQVDILSRISFIGFSLGGIIIRAALPYLEDYSQKMYSFITLSSPHLGFMYNSNIIIEAGLWFLKRWKKSECLQQLSLTDHNEIEECFLYKLSQYKGIGWFKNICLASSFQDRYAPFDSARIQLTKEGLNSEKGKRYTEMTKNILDQINADFFNRLDVHFDIQERNFDTIIGRTAHIQFIECQYLIKLIVSNYDILLK</sequence>
<dbReference type="Pfam" id="PF05057">
    <property type="entry name" value="DUF676"/>
    <property type="match status" value="1"/>
</dbReference>
<dbReference type="InterPro" id="IPR029058">
    <property type="entry name" value="AB_hydrolase_fold"/>
</dbReference>
<gene>
    <name evidence="3" type="ORF">IMG5_144740</name>
</gene>
<evidence type="ECO:0000313" key="3">
    <source>
        <dbReference type="EMBL" id="EGR30000.1"/>
    </source>
</evidence>
<dbReference type="OMA" id="KIIKNRW"/>
<dbReference type="OrthoDB" id="273452at2759"/>
<feature type="transmembrane region" description="Helical" evidence="1">
    <location>
        <begin position="20"/>
        <end position="42"/>
    </location>
</feature>
<dbReference type="GO" id="GO:0004806">
    <property type="term" value="F:triacylglycerol lipase activity"/>
    <property type="evidence" value="ECO:0007669"/>
    <property type="project" value="UniProtKB-EC"/>
</dbReference>
<dbReference type="AlphaFoldDB" id="G0QXR3"/>
<keyword evidence="3" id="KW-0012">Acyltransferase</keyword>
<dbReference type="FunFam" id="3.40.50.1820:FF:000343">
    <property type="entry name" value="Uncharacterized protein"/>
    <property type="match status" value="1"/>
</dbReference>
<name>G0QXR3_ICHMU</name>
<evidence type="ECO:0000259" key="2">
    <source>
        <dbReference type="Pfam" id="PF05057"/>
    </source>
</evidence>
<dbReference type="GeneID" id="14906104"/>
<keyword evidence="1" id="KW-0812">Transmembrane</keyword>
<reference evidence="3 4" key="1">
    <citation type="submission" date="2011-07" db="EMBL/GenBank/DDBJ databases">
        <authorList>
            <person name="Coyne R."/>
            <person name="Brami D."/>
            <person name="Johnson J."/>
            <person name="Hostetler J."/>
            <person name="Hannick L."/>
            <person name="Clark T."/>
            <person name="Cassidy-Hanley D."/>
            <person name="Inman J."/>
        </authorList>
    </citation>
    <scope>NUCLEOTIDE SEQUENCE [LARGE SCALE GENOMIC DNA]</scope>
    <source>
        <strain evidence="3 4">G5</strain>
    </source>
</reference>
<proteinExistence type="predicted"/>
<dbReference type="SUPFAM" id="SSF53474">
    <property type="entry name" value="alpha/beta-Hydrolases"/>
    <property type="match status" value="1"/>
</dbReference>
<evidence type="ECO:0000256" key="1">
    <source>
        <dbReference type="SAM" id="Phobius"/>
    </source>
</evidence>
<evidence type="ECO:0000313" key="4">
    <source>
        <dbReference type="Proteomes" id="UP000008983"/>
    </source>
</evidence>
<dbReference type="EMBL" id="GL984086">
    <property type="protein sequence ID" value="EGR30000.1"/>
    <property type="molecule type" value="Genomic_DNA"/>
</dbReference>
<organism evidence="3 4">
    <name type="scientific">Ichthyophthirius multifiliis</name>
    <name type="common">White spot disease agent</name>
    <name type="synonym">Ich</name>
    <dbReference type="NCBI Taxonomy" id="5932"/>
    <lineage>
        <taxon>Eukaryota</taxon>
        <taxon>Sar</taxon>
        <taxon>Alveolata</taxon>
        <taxon>Ciliophora</taxon>
        <taxon>Intramacronucleata</taxon>
        <taxon>Oligohymenophorea</taxon>
        <taxon>Hymenostomatida</taxon>
        <taxon>Ophryoglenina</taxon>
        <taxon>Ichthyophthirius</taxon>
    </lineage>
</organism>
<dbReference type="RefSeq" id="XP_004031236.1">
    <property type="nucleotide sequence ID" value="XM_004031188.1"/>
</dbReference>
<dbReference type="Gene3D" id="3.40.50.1820">
    <property type="entry name" value="alpha/beta hydrolase"/>
    <property type="match status" value="1"/>
</dbReference>
<dbReference type="EC" id="3.1.1.3" evidence="3"/>